<reference evidence="10 11" key="1">
    <citation type="submission" date="2018-02" db="EMBL/GenBank/DDBJ databases">
        <title>Comparative genomes isolates from brazilian mangrove.</title>
        <authorList>
            <person name="Araujo J.E."/>
            <person name="Taketani R.G."/>
            <person name="Silva M.C.P."/>
            <person name="Loureco M.V."/>
            <person name="Andreote F.D."/>
        </authorList>
    </citation>
    <scope>NUCLEOTIDE SEQUENCE [LARGE SCALE GENOMIC DNA]</scope>
    <source>
        <strain evidence="10 11">Hex-1 MGV</strain>
    </source>
</reference>
<evidence type="ECO:0000256" key="9">
    <source>
        <dbReference type="HAMAP-Rule" id="MF_00422"/>
    </source>
</evidence>
<dbReference type="InterPro" id="IPR001901">
    <property type="entry name" value="Translocase_SecE/Sec61-g"/>
</dbReference>
<dbReference type="PANTHER" id="PTHR33910:SF1">
    <property type="entry name" value="PROTEIN TRANSLOCASE SUBUNIT SECE"/>
    <property type="match status" value="1"/>
</dbReference>
<dbReference type="AlphaFoldDB" id="A0A2S8FI56"/>
<protein>
    <recommendedName>
        <fullName evidence="9">Protein translocase subunit SecE</fullName>
    </recommendedName>
</protein>
<comment type="caution">
    <text evidence="10">The sequence shown here is derived from an EMBL/GenBank/DDBJ whole genome shotgun (WGS) entry which is preliminary data.</text>
</comment>
<keyword evidence="3 9" id="KW-1003">Cell membrane</keyword>
<dbReference type="HAMAP" id="MF_00422">
    <property type="entry name" value="SecE"/>
    <property type="match status" value="1"/>
</dbReference>
<dbReference type="InterPro" id="IPR038379">
    <property type="entry name" value="SecE_sf"/>
</dbReference>
<keyword evidence="6 9" id="KW-1133">Transmembrane helix</keyword>
<keyword evidence="2 9" id="KW-0813">Transport</keyword>
<dbReference type="GO" id="GO:0043952">
    <property type="term" value="P:protein transport by the Sec complex"/>
    <property type="evidence" value="ECO:0007669"/>
    <property type="project" value="UniProtKB-UniRule"/>
</dbReference>
<comment type="subcellular location">
    <subcellularLocation>
        <location evidence="1">Membrane</location>
    </subcellularLocation>
</comment>
<comment type="function">
    <text evidence="9">Essential subunit of the Sec protein translocation channel SecYEG. Clamps together the 2 halves of SecY. May contact the channel plug during translocation.</text>
</comment>
<dbReference type="PANTHER" id="PTHR33910">
    <property type="entry name" value="PROTEIN TRANSLOCASE SUBUNIT SECE"/>
    <property type="match status" value="1"/>
</dbReference>
<feature type="transmembrane region" description="Helical" evidence="9">
    <location>
        <begin position="62"/>
        <end position="81"/>
    </location>
</feature>
<evidence type="ECO:0000256" key="7">
    <source>
        <dbReference type="ARBA" id="ARBA00023010"/>
    </source>
</evidence>
<evidence type="ECO:0000256" key="6">
    <source>
        <dbReference type="ARBA" id="ARBA00022989"/>
    </source>
</evidence>
<dbReference type="EMBL" id="PUHY01000012">
    <property type="protein sequence ID" value="PQO31865.1"/>
    <property type="molecule type" value="Genomic_DNA"/>
</dbReference>
<dbReference type="OrthoDB" id="284370at2"/>
<keyword evidence="5 9" id="KW-0653">Protein transport</keyword>
<organism evidence="10 11">
    <name type="scientific">Blastopirellula marina</name>
    <dbReference type="NCBI Taxonomy" id="124"/>
    <lineage>
        <taxon>Bacteria</taxon>
        <taxon>Pseudomonadati</taxon>
        <taxon>Planctomycetota</taxon>
        <taxon>Planctomycetia</taxon>
        <taxon>Pirellulales</taxon>
        <taxon>Pirellulaceae</taxon>
        <taxon>Blastopirellula</taxon>
    </lineage>
</organism>
<dbReference type="GO" id="GO:0009306">
    <property type="term" value="P:protein secretion"/>
    <property type="evidence" value="ECO:0007669"/>
    <property type="project" value="UniProtKB-UniRule"/>
</dbReference>
<dbReference type="RefSeq" id="WP_105330877.1">
    <property type="nucleotide sequence ID" value="NZ_PUHY01000012.1"/>
</dbReference>
<gene>
    <name evidence="9 10" type="primary">secE</name>
    <name evidence="10" type="ORF">C5Y83_16505</name>
</gene>
<evidence type="ECO:0000256" key="4">
    <source>
        <dbReference type="ARBA" id="ARBA00022692"/>
    </source>
</evidence>
<dbReference type="GO" id="GO:0065002">
    <property type="term" value="P:intracellular protein transmembrane transport"/>
    <property type="evidence" value="ECO:0007669"/>
    <property type="project" value="UniProtKB-UniRule"/>
</dbReference>
<evidence type="ECO:0000256" key="2">
    <source>
        <dbReference type="ARBA" id="ARBA00022448"/>
    </source>
</evidence>
<evidence type="ECO:0000313" key="10">
    <source>
        <dbReference type="EMBL" id="PQO31865.1"/>
    </source>
</evidence>
<dbReference type="GO" id="GO:0008320">
    <property type="term" value="F:protein transmembrane transporter activity"/>
    <property type="evidence" value="ECO:0007669"/>
    <property type="project" value="UniProtKB-UniRule"/>
</dbReference>
<name>A0A2S8FI56_9BACT</name>
<keyword evidence="4 9" id="KW-0812">Transmembrane</keyword>
<evidence type="ECO:0000313" key="11">
    <source>
        <dbReference type="Proteomes" id="UP000238322"/>
    </source>
</evidence>
<proteinExistence type="inferred from homology"/>
<feature type="transmembrane region" description="Helical" evidence="9">
    <location>
        <begin position="29"/>
        <end position="50"/>
    </location>
</feature>
<dbReference type="GO" id="GO:0006605">
    <property type="term" value="P:protein targeting"/>
    <property type="evidence" value="ECO:0007669"/>
    <property type="project" value="UniProtKB-UniRule"/>
</dbReference>
<dbReference type="GO" id="GO:0005886">
    <property type="term" value="C:plasma membrane"/>
    <property type="evidence" value="ECO:0007669"/>
    <property type="project" value="UniProtKB-UniRule"/>
</dbReference>
<comment type="similarity">
    <text evidence="9">Belongs to the SecE/SEC61-gamma family.</text>
</comment>
<dbReference type="InterPro" id="IPR005807">
    <property type="entry name" value="SecE_bac"/>
</dbReference>
<dbReference type="NCBIfam" id="TIGR00964">
    <property type="entry name" value="secE_bact"/>
    <property type="match status" value="1"/>
</dbReference>
<accession>A0A2S8FI56</accession>
<feature type="transmembrane region" description="Helical" evidence="9">
    <location>
        <begin position="111"/>
        <end position="136"/>
    </location>
</feature>
<dbReference type="Gene3D" id="1.20.5.1030">
    <property type="entry name" value="Preprotein translocase secy subunit"/>
    <property type="match status" value="1"/>
</dbReference>
<evidence type="ECO:0000256" key="3">
    <source>
        <dbReference type="ARBA" id="ARBA00022475"/>
    </source>
</evidence>
<dbReference type="Pfam" id="PF00584">
    <property type="entry name" value="SecE"/>
    <property type="match status" value="1"/>
</dbReference>
<dbReference type="Proteomes" id="UP000238322">
    <property type="component" value="Unassembled WGS sequence"/>
</dbReference>
<comment type="subunit">
    <text evidence="9">Component of the Sec protein translocase complex. Heterotrimer consisting of SecY, SecE and SecG subunits. The heterotrimers can form oligomers, although 1 heterotrimer is thought to be able to translocate proteins. Interacts with the ribosome. Interacts with SecDF, and other proteins may be involved. Interacts with SecA.</text>
</comment>
<sequence>MAKEKTVGSASLLNELVQANRYKRTQGRIARQATLLAIWVLILIAAYQLYQQLAAYTAMVQYKLEYAIPGVLVAVGFWVAYRLINWPTFADFLIAVEAEMNKVTWPSKAELWRSVIVVIALIFILALLLFTFDLLWITVFKAIGLIPNDPSSGAG</sequence>
<evidence type="ECO:0000256" key="8">
    <source>
        <dbReference type="ARBA" id="ARBA00023136"/>
    </source>
</evidence>
<evidence type="ECO:0000256" key="5">
    <source>
        <dbReference type="ARBA" id="ARBA00022927"/>
    </source>
</evidence>
<keyword evidence="8 9" id="KW-0472">Membrane</keyword>
<evidence type="ECO:0000256" key="1">
    <source>
        <dbReference type="ARBA" id="ARBA00004370"/>
    </source>
</evidence>
<keyword evidence="7 9" id="KW-0811">Translocation</keyword>
<comment type="caution">
    <text evidence="9">Lacks conserved residue(s) required for the propagation of feature annotation.</text>
</comment>